<evidence type="ECO:0000313" key="3">
    <source>
        <dbReference type="Proteomes" id="UP000059680"/>
    </source>
</evidence>
<sequence>MILAPPPTTQQKQQGIGFGGSWNSRRQEQARQRRLVRTKRRRWEHGRLASMEASSVACRHRCAGHSSSGHHDLCTEICAAHNGDLQVAVSSITAGQRAKGVVLLPVIAVCQYQHEQ</sequence>
<organism evidence="2 3">
    <name type="scientific">Oryza sativa subsp. japonica</name>
    <name type="common">Rice</name>
    <dbReference type="NCBI Taxonomy" id="39947"/>
    <lineage>
        <taxon>Eukaryota</taxon>
        <taxon>Viridiplantae</taxon>
        <taxon>Streptophyta</taxon>
        <taxon>Embryophyta</taxon>
        <taxon>Tracheophyta</taxon>
        <taxon>Spermatophyta</taxon>
        <taxon>Magnoliopsida</taxon>
        <taxon>Liliopsida</taxon>
        <taxon>Poales</taxon>
        <taxon>Poaceae</taxon>
        <taxon>BOP clade</taxon>
        <taxon>Oryzoideae</taxon>
        <taxon>Oryzeae</taxon>
        <taxon>Oryzinae</taxon>
        <taxon>Oryza</taxon>
        <taxon>Oryza sativa</taxon>
    </lineage>
</organism>
<proteinExistence type="predicted"/>
<evidence type="ECO:0000313" key="2">
    <source>
        <dbReference type="EMBL" id="BAT13512.1"/>
    </source>
</evidence>
<protein>
    <submittedName>
        <fullName evidence="2">Os11g0263200 protein</fullName>
    </submittedName>
</protein>
<feature type="region of interest" description="Disordered" evidence="1">
    <location>
        <begin position="1"/>
        <end position="36"/>
    </location>
</feature>
<dbReference type="InParanoid" id="A0A0P0Y104"/>
<accession>A0A0P0Y104</accession>
<name>A0A0P0Y104_ORYSJ</name>
<evidence type="ECO:0000256" key="1">
    <source>
        <dbReference type="SAM" id="MobiDB-lite"/>
    </source>
</evidence>
<keyword evidence="3" id="KW-1185">Reference proteome</keyword>
<reference evidence="2 3" key="2">
    <citation type="journal article" date="2013" name="Plant Cell Physiol.">
        <title>Rice Annotation Project Database (RAP-DB): an integrative and interactive database for rice genomics.</title>
        <authorList>
            <person name="Sakai H."/>
            <person name="Lee S.S."/>
            <person name="Tanaka T."/>
            <person name="Numa H."/>
            <person name="Kim J."/>
            <person name="Kawahara Y."/>
            <person name="Wakimoto H."/>
            <person name="Yang C.C."/>
            <person name="Iwamoto M."/>
            <person name="Abe T."/>
            <person name="Yamada Y."/>
            <person name="Muto A."/>
            <person name="Inokuchi H."/>
            <person name="Ikemura T."/>
            <person name="Matsumoto T."/>
            <person name="Sasaki T."/>
            <person name="Itoh T."/>
        </authorList>
    </citation>
    <scope>NUCLEOTIDE SEQUENCE [LARGE SCALE GENOMIC DNA]</scope>
    <source>
        <strain evidence="3">cv. Nipponbare</strain>
    </source>
</reference>
<dbReference type="EMBL" id="AP014967">
    <property type="protein sequence ID" value="BAT13512.1"/>
    <property type="molecule type" value="Genomic_DNA"/>
</dbReference>
<reference evidence="2 3" key="3">
    <citation type="journal article" date="2013" name="Rice">
        <title>Improvement of the Oryza sativa Nipponbare reference genome using next generation sequence and optical map data.</title>
        <authorList>
            <person name="Kawahara Y."/>
            <person name="de la Bastide M."/>
            <person name="Hamilton J.P."/>
            <person name="Kanamori H."/>
            <person name="McCombie W.R."/>
            <person name="Ouyang S."/>
            <person name="Schwartz D.C."/>
            <person name="Tanaka T."/>
            <person name="Wu J."/>
            <person name="Zhou S."/>
            <person name="Childs K.L."/>
            <person name="Davidson R.M."/>
            <person name="Lin H."/>
            <person name="Quesada-Ocampo L."/>
            <person name="Vaillancourt B."/>
            <person name="Sakai H."/>
            <person name="Lee S.S."/>
            <person name="Kim J."/>
            <person name="Numa H."/>
            <person name="Itoh T."/>
            <person name="Buell C.R."/>
            <person name="Matsumoto T."/>
        </authorList>
    </citation>
    <scope>NUCLEOTIDE SEQUENCE [LARGE SCALE GENOMIC DNA]</scope>
    <source>
        <strain evidence="3">cv. Nipponbare</strain>
    </source>
</reference>
<dbReference type="AlphaFoldDB" id="A0A0P0Y104"/>
<dbReference type="Proteomes" id="UP000059680">
    <property type="component" value="Chromosome 11"/>
</dbReference>
<gene>
    <name evidence="2" type="ordered locus">Os11g0263200</name>
    <name evidence="2" type="ORF">OSNPB_110263200</name>
</gene>
<reference evidence="3" key="1">
    <citation type="journal article" date="2005" name="Nature">
        <title>The map-based sequence of the rice genome.</title>
        <authorList>
            <consortium name="International rice genome sequencing project (IRGSP)"/>
            <person name="Matsumoto T."/>
            <person name="Wu J."/>
            <person name="Kanamori H."/>
            <person name="Katayose Y."/>
            <person name="Fujisawa M."/>
            <person name="Namiki N."/>
            <person name="Mizuno H."/>
            <person name="Yamamoto K."/>
            <person name="Antonio B.A."/>
            <person name="Baba T."/>
            <person name="Sakata K."/>
            <person name="Nagamura Y."/>
            <person name="Aoki H."/>
            <person name="Arikawa K."/>
            <person name="Arita K."/>
            <person name="Bito T."/>
            <person name="Chiden Y."/>
            <person name="Fujitsuka N."/>
            <person name="Fukunaka R."/>
            <person name="Hamada M."/>
            <person name="Harada C."/>
            <person name="Hayashi A."/>
            <person name="Hijishita S."/>
            <person name="Honda M."/>
            <person name="Hosokawa S."/>
            <person name="Ichikawa Y."/>
            <person name="Idonuma A."/>
            <person name="Iijima M."/>
            <person name="Ikeda M."/>
            <person name="Ikeno M."/>
            <person name="Ito K."/>
            <person name="Ito S."/>
            <person name="Ito T."/>
            <person name="Ito Y."/>
            <person name="Ito Y."/>
            <person name="Iwabuchi A."/>
            <person name="Kamiya K."/>
            <person name="Karasawa W."/>
            <person name="Kurita K."/>
            <person name="Katagiri S."/>
            <person name="Kikuta A."/>
            <person name="Kobayashi H."/>
            <person name="Kobayashi N."/>
            <person name="Machita K."/>
            <person name="Maehara T."/>
            <person name="Masukawa M."/>
            <person name="Mizubayashi T."/>
            <person name="Mukai Y."/>
            <person name="Nagasaki H."/>
            <person name="Nagata Y."/>
            <person name="Naito S."/>
            <person name="Nakashima M."/>
            <person name="Nakama Y."/>
            <person name="Nakamichi Y."/>
            <person name="Nakamura M."/>
            <person name="Meguro A."/>
            <person name="Negishi M."/>
            <person name="Ohta I."/>
            <person name="Ohta T."/>
            <person name="Okamoto M."/>
            <person name="Ono N."/>
            <person name="Saji S."/>
            <person name="Sakaguchi M."/>
            <person name="Sakai K."/>
            <person name="Shibata M."/>
            <person name="Shimokawa T."/>
            <person name="Song J."/>
            <person name="Takazaki Y."/>
            <person name="Terasawa K."/>
            <person name="Tsugane M."/>
            <person name="Tsuji K."/>
            <person name="Ueda S."/>
            <person name="Waki K."/>
            <person name="Yamagata H."/>
            <person name="Yamamoto M."/>
            <person name="Yamamoto S."/>
            <person name="Yamane H."/>
            <person name="Yoshiki S."/>
            <person name="Yoshihara R."/>
            <person name="Yukawa K."/>
            <person name="Zhong H."/>
            <person name="Yano M."/>
            <person name="Yuan Q."/>
            <person name="Ouyang S."/>
            <person name="Liu J."/>
            <person name="Jones K.M."/>
            <person name="Gansberger K."/>
            <person name="Moffat K."/>
            <person name="Hill J."/>
            <person name="Bera J."/>
            <person name="Fadrosh D."/>
            <person name="Jin S."/>
            <person name="Johri S."/>
            <person name="Kim M."/>
            <person name="Overton L."/>
            <person name="Reardon M."/>
            <person name="Tsitrin T."/>
            <person name="Vuong H."/>
            <person name="Weaver B."/>
            <person name="Ciecko A."/>
            <person name="Tallon L."/>
            <person name="Jackson J."/>
            <person name="Pai G."/>
            <person name="Aken S.V."/>
            <person name="Utterback T."/>
            <person name="Reidmuller S."/>
            <person name="Feldblyum T."/>
            <person name="Hsiao J."/>
            <person name="Zismann V."/>
            <person name="Iobst S."/>
            <person name="de Vazeille A.R."/>
            <person name="Buell C.R."/>
            <person name="Ying K."/>
            <person name="Li Y."/>
            <person name="Lu T."/>
            <person name="Huang Y."/>
            <person name="Zhao Q."/>
            <person name="Feng Q."/>
            <person name="Zhang L."/>
            <person name="Zhu J."/>
            <person name="Weng Q."/>
            <person name="Mu J."/>
            <person name="Lu Y."/>
            <person name="Fan D."/>
            <person name="Liu Y."/>
            <person name="Guan J."/>
            <person name="Zhang Y."/>
            <person name="Yu S."/>
            <person name="Liu X."/>
            <person name="Zhang Y."/>
            <person name="Hong G."/>
            <person name="Han B."/>
            <person name="Choisne N."/>
            <person name="Demange N."/>
            <person name="Orjeda G."/>
            <person name="Samain S."/>
            <person name="Cattolico L."/>
            <person name="Pelletier E."/>
            <person name="Couloux A."/>
            <person name="Segurens B."/>
            <person name="Wincker P."/>
            <person name="D'Hont A."/>
            <person name="Scarpelli C."/>
            <person name="Weissenbach J."/>
            <person name="Salanoubat M."/>
            <person name="Quetier F."/>
            <person name="Yu Y."/>
            <person name="Kim H.R."/>
            <person name="Rambo T."/>
            <person name="Currie J."/>
            <person name="Collura K."/>
            <person name="Luo M."/>
            <person name="Yang T."/>
            <person name="Ammiraju J.S.S."/>
            <person name="Engler F."/>
            <person name="Soderlund C."/>
            <person name="Wing R.A."/>
            <person name="Palmer L.E."/>
            <person name="de la Bastide M."/>
            <person name="Spiegel L."/>
            <person name="Nascimento L."/>
            <person name="Zutavern T."/>
            <person name="O'Shaughnessy A."/>
            <person name="Dike S."/>
            <person name="Dedhia N."/>
            <person name="Preston R."/>
            <person name="Balija V."/>
            <person name="McCombie W.R."/>
            <person name="Chow T."/>
            <person name="Chen H."/>
            <person name="Chung M."/>
            <person name="Chen C."/>
            <person name="Shaw J."/>
            <person name="Wu H."/>
            <person name="Hsiao K."/>
            <person name="Chao Y."/>
            <person name="Chu M."/>
            <person name="Cheng C."/>
            <person name="Hour A."/>
            <person name="Lee P."/>
            <person name="Lin S."/>
            <person name="Lin Y."/>
            <person name="Liou J."/>
            <person name="Liu S."/>
            <person name="Hsing Y."/>
            <person name="Raghuvanshi S."/>
            <person name="Mohanty A."/>
            <person name="Bharti A.K."/>
            <person name="Gaur A."/>
            <person name="Gupta V."/>
            <person name="Kumar D."/>
            <person name="Ravi V."/>
            <person name="Vij S."/>
            <person name="Kapur A."/>
            <person name="Khurana P."/>
            <person name="Khurana P."/>
            <person name="Khurana J.P."/>
            <person name="Tyagi A.K."/>
            <person name="Gaikwad K."/>
            <person name="Singh A."/>
            <person name="Dalal V."/>
            <person name="Srivastava S."/>
            <person name="Dixit A."/>
            <person name="Pal A.K."/>
            <person name="Ghazi I.A."/>
            <person name="Yadav M."/>
            <person name="Pandit A."/>
            <person name="Bhargava A."/>
            <person name="Sureshbabu K."/>
            <person name="Batra K."/>
            <person name="Sharma T.R."/>
            <person name="Mohapatra T."/>
            <person name="Singh N.K."/>
            <person name="Messing J."/>
            <person name="Nelson A.B."/>
            <person name="Fuks G."/>
            <person name="Kavchok S."/>
            <person name="Keizer G."/>
            <person name="Linton E."/>
            <person name="Llaca V."/>
            <person name="Song R."/>
            <person name="Tanyolac B."/>
            <person name="Young S."/>
            <person name="Ho-Il K."/>
            <person name="Hahn J.H."/>
            <person name="Sangsakoo G."/>
            <person name="Vanavichit A."/>
            <person name="de Mattos Luiz.A.T."/>
            <person name="Zimmer P.D."/>
            <person name="Malone G."/>
            <person name="Dellagostin O."/>
            <person name="de Oliveira A.C."/>
            <person name="Bevan M."/>
            <person name="Bancroft I."/>
            <person name="Minx P."/>
            <person name="Cordum H."/>
            <person name="Wilson R."/>
            <person name="Cheng Z."/>
            <person name="Jin W."/>
            <person name="Jiang J."/>
            <person name="Leong S.A."/>
            <person name="Iwama H."/>
            <person name="Gojobori T."/>
            <person name="Itoh T."/>
            <person name="Niimura Y."/>
            <person name="Fujii Y."/>
            <person name="Habara T."/>
            <person name="Sakai H."/>
            <person name="Sato Y."/>
            <person name="Wilson G."/>
            <person name="Kumar K."/>
            <person name="McCouch S."/>
            <person name="Juretic N."/>
            <person name="Hoen D."/>
            <person name="Wright S."/>
            <person name="Bruskiewich R."/>
            <person name="Bureau T."/>
            <person name="Miyao A."/>
            <person name="Hirochika H."/>
            <person name="Nishikawa T."/>
            <person name="Kadowaki K."/>
            <person name="Sugiura M."/>
            <person name="Burr B."/>
            <person name="Sasaki T."/>
        </authorList>
    </citation>
    <scope>NUCLEOTIDE SEQUENCE [LARGE SCALE GENOMIC DNA]</scope>
    <source>
        <strain evidence="3">cv. Nipponbare</strain>
    </source>
</reference>
<dbReference type="PaxDb" id="39947-A0A0P0Y104"/>